<evidence type="ECO:0000313" key="1">
    <source>
        <dbReference type="EMBL" id="GCC27291.1"/>
    </source>
</evidence>
<comment type="caution">
    <text evidence="1">The sequence shown here is derived from an EMBL/GenBank/DDBJ whole genome shotgun (WGS) entry which is preliminary data.</text>
</comment>
<dbReference type="OrthoDB" id="548795at2759"/>
<reference evidence="1 2" key="1">
    <citation type="journal article" date="2018" name="Nat. Ecol. Evol.">
        <title>Shark genomes provide insights into elasmobranch evolution and the origin of vertebrates.</title>
        <authorList>
            <person name="Hara Y"/>
            <person name="Yamaguchi K"/>
            <person name="Onimaru K"/>
            <person name="Kadota M"/>
            <person name="Koyanagi M"/>
            <person name="Keeley SD"/>
            <person name="Tatsumi K"/>
            <person name="Tanaka K"/>
            <person name="Motone F"/>
            <person name="Kageyama Y"/>
            <person name="Nozu R"/>
            <person name="Adachi N"/>
            <person name="Nishimura O"/>
            <person name="Nakagawa R"/>
            <person name="Tanegashima C"/>
            <person name="Kiyatake I"/>
            <person name="Matsumoto R"/>
            <person name="Murakumo K"/>
            <person name="Nishida K"/>
            <person name="Terakita A"/>
            <person name="Kuratani S"/>
            <person name="Sato K"/>
            <person name="Hyodo S Kuraku.S."/>
        </authorList>
    </citation>
    <scope>NUCLEOTIDE SEQUENCE [LARGE SCALE GENOMIC DNA]</scope>
</reference>
<dbReference type="EMBL" id="BEZZ01000159">
    <property type="protein sequence ID" value="GCC27291.1"/>
    <property type="molecule type" value="Genomic_DNA"/>
</dbReference>
<proteinExistence type="predicted"/>
<evidence type="ECO:0000313" key="2">
    <source>
        <dbReference type="Proteomes" id="UP000287033"/>
    </source>
</evidence>
<accession>A0A401SA59</accession>
<dbReference type="InterPro" id="IPR055308">
    <property type="entry name" value="TEX47-like"/>
</dbReference>
<dbReference type="Pfam" id="PF24787">
    <property type="entry name" value="TEX47"/>
    <property type="match status" value="1"/>
</dbReference>
<dbReference type="PANTHER" id="PTHR34035:SF1">
    <property type="entry name" value="TESTIS-EXPRESSED PROTEIN 47"/>
    <property type="match status" value="1"/>
</dbReference>
<dbReference type="PANTHER" id="PTHR34035">
    <property type="entry name" value="TESTIS-EXPRESSED PROTEIN 47"/>
    <property type="match status" value="1"/>
</dbReference>
<protein>
    <submittedName>
        <fullName evidence="1">Uncharacterized protein</fullName>
    </submittedName>
</protein>
<dbReference type="Proteomes" id="UP000287033">
    <property type="component" value="Unassembled WGS sequence"/>
</dbReference>
<sequence>MNANLKEETKSLLHRLFFLAKTSPELLNKRDLGGYYENLFQKLQRSHQGEGITGLLLLYSSHIIHVLELLPGFITAWGQLKQLQLPPQRRA</sequence>
<dbReference type="AlphaFoldDB" id="A0A401SA59"/>
<keyword evidence="2" id="KW-1185">Reference proteome</keyword>
<name>A0A401SA59_CHIPU</name>
<gene>
    <name evidence="1" type="ORF">chiPu_0005715</name>
</gene>
<organism evidence="1 2">
    <name type="scientific">Chiloscyllium punctatum</name>
    <name type="common">Brownbanded bambooshark</name>
    <name type="synonym">Hemiscyllium punctatum</name>
    <dbReference type="NCBI Taxonomy" id="137246"/>
    <lineage>
        <taxon>Eukaryota</taxon>
        <taxon>Metazoa</taxon>
        <taxon>Chordata</taxon>
        <taxon>Craniata</taxon>
        <taxon>Vertebrata</taxon>
        <taxon>Chondrichthyes</taxon>
        <taxon>Elasmobranchii</taxon>
        <taxon>Galeomorphii</taxon>
        <taxon>Galeoidea</taxon>
        <taxon>Orectolobiformes</taxon>
        <taxon>Hemiscylliidae</taxon>
        <taxon>Chiloscyllium</taxon>
    </lineage>
</organism>